<organism evidence="14 15">
    <name type="scientific">Sulfobacillus benefaciens</name>
    <dbReference type="NCBI Taxonomy" id="453960"/>
    <lineage>
        <taxon>Bacteria</taxon>
        <taxon>Bacillati</taxon>
        <taxon>Bacillota</taxon>
        <taxon>Clostridia</taxon>
        <taxon>Eubacteriales</taxon>
        <taxon>Clostridiales Family XVII. Incertae Sedis</taxon>
        <taxon>Sulfobacillus</taxon>
    </lineage>
</organism>
<feature type="transmembrane region" description="Helical" evidence="12">
    <location>
        <begin position="100"/>
        <end position="117"/>
    </location>
</feature>
<dbReference type="GO" id="GO:0009103">
    <property type="term" value="P:lipopolysaccharide biosynthetic process"/>
    <property type="evidence" value="ECO:0007669"/>
    <property type="project" value="UniProtKB-KW"/>
</dbReference>
<evidence type="ECO:0000256" key="10">
    <source>
        <dbReference type="ARBA" id="ARBA00023098"/>
    </source>
</evidence>
<comment type="subcellular location">
    <subcellularLocation>
        <location evidence="1">Cell membrane</location>
        <topology evidence="1">Multi-pass membrane protein</topology>
    </subcellularLocation>
</comment>
<evidence type="ECO:0000256" key="8">
    <source>
        <dbReference type="ARBA" id="ARBA00022985"/>
    </source>
</evidence>
<keyword evidence="7 12" id="KW-0812">Transmembrane</keyword>
<dbReference type="InterPro" id="IPR000620">
    <property type="entry name" value="EamA_dom"/>
</dbReference>
<evidence type="ECO:0000256" key="7">
    <source>
        <dbReference type="ARBA" id="ARBA00022692"/>
    </source>
</evidence>
<evidence type="ECO:0000256" key="4">
    <source>
        <dbReference type="ARBA" id="ARBA00022516"/>
    </source>
</evidence>
<keyword evidence="5" id="KW-0997">Cell inner membrane</keyword>
<protein>
    <submittedName>
        <fullName evidence="14">4-amino-4-deoxy-L-arabinose-phospho-UDP flippase</fullName>
    </submittedName>
</protein>
<reference evidence="14 15" key="1">
    <citation type="journal article" date="2014" name="BMC Genomics">
        <title>Comparison of environmental and isolate Sulfobacillus genomes reveals diverse carbon, sulfur, nitrogen, and hydrogen metabolisms.</title>
        <authorList>
            <person name="Justice N.B."/>
            <person name="Norman A."/>
            <person name="Brown C.T."/>
            <person name="Singh A."/>
            <person name="Thomas B.C."/>
            <person name="Banfield J.F."/>
        </authorList>
    </citation>
    <scope>NUCLEOTIDE SEQUENCE [LARGE SCALE GENOMIC DNA]</scope>
    <source>
        <strain evidence="14">AMDSBA4</strain>
    </source>
</reference>
<dbReference type="Gene3D" id="1.10.3730.20">
    <property type="match status" value="1"/>
</dbReference>
<dbReference type="GO" id="GO:0005886">
    <property type="term" value="C:plasma membrane"/>
    <property type="evidence" value="ECO:0007669"/>
    <property type="project" value="UniProtKB-SubCell"/>
</dbReference>
<comment type="similarity">
    <text evidence="2">Belongs to the EamA transporter family.</text>
</comment>
<keyword evidence="6" id="KW-0441">Lipid A biosynthesis</keyword>
<feature type="transmembrane region" description="Helical" evidence="12">
    <location>
        <begin position="48"/>
        <end position="66"/>
    </location>
</feature>
<evidence type="ECO:0000256" key="12">
    <source>
        <dbReference type="SAM" id="Phobius"/>
    </source>
</evidence>
<feature type="domain" description="EamA" evidence="13">
    <location>
        <begin position="12"/>
        <end position="117"/>
    </location>
</feature>
<feature type="transmembrane region" description="Helical" evidence="12">
    <location>
        <begin position="73"/>
        <end position="94"/>
    </location>
</feature>
<evidence type="ECO:0000256" key="2">
    <source>
        <dbReference type="ARBA" id="ARBA00007362"/>
    </source>
</evidence>
<dbReference type="GO" id="GO:0022857">
    <property type="term" value="F:transmembrane transporter activity"/>
    <property type="evidence" value="ECO:0007669"/>
    <property type="project" value="InterPro"/>
</dbReference>
<dbReference type="InterPro" id="IPR037185">
    <property type="entry name" value="EmrE-like"/>
</dbReference>
<evidence type="ECO:0000256" key="3">
    <source>
        <dbReference type="ARBA" id="ARBA00022475"/>
    </source>
</evidence>
<dbReference type="SUPFAM" id="SSF103481">
    <property type="entry name" value="Multidrug resistance efflux transporter EmrE"/>
    <property type="match status" value="1"/>
</dbReference>
<evidence type="ECO:0000313" key="14">
    <source>
        <dbReference type="EMBL" id="PSR33856.1"/>
    </source>
</evidence>
<sequence length="119" mass="13082">MPSKISMGIWLPYAEALISILLSSAGQILFKLLMRHQTVGLQLMTQPLFYAGFLAYGISAVIWLQVLSRLPLVVAYPLVSLNFILVALAGTTLLHEQVSWRMWLGLGLIIGGIMVITQA</sequence>
<dbReference type="PANTHER" id="PTHR30561:SF9">
    <property type="entry name" value="4-AMINO-4-DEOXY-L-ARABINOSE-PHOSPHOUNDECAPRENOL FLIPPASE SUBUNIT ARNF-RELATED"/>
    <property type="match status" value="1"/>
</dbReference>
<evidence type="ECO:0000256" key="11">
    <source>
        <dbReference type="ARBA" id="ARBA00023136"/>
    </source>
</evidence>
<accession>A0A2T2XHB7</accession>
<feature type="transmembrane region" description="Helical" evidence="12">
    <location>
        <begin position="7"/>
        <end position="28"/>
    </location>
</feature>
<evidence type="ECO:0000256" key="9">
    <source>
        <dbReference type="ARBA" id="ARBA00022989"/>
    </source>
</evidence>
<proteinExistence type="inferred from homology"/>
<evidence type="ECO:0000256" key="6">
    <source>
        <dbReference type="ARBA" id="ARBA00022556"/>
    </source>
</evidence>
<dbReference type="InterPro" id="IPR000390">
    <property type="entry name" value="Small_drug/metabolite_transptr"/>
</dbReference>
<keyword evidence="3" id="KW-1003">Cell membrane</keyword>
<dbReference type="AlphaFoldDB" id="A0A2T2XHB7"/>
<keyword evidence="11 12" id="KW-0472">Membrane</keyword>
<keyword evidence="9 12" id="KW-1133">Transmembrane helix</keyword>
<dbReference type="Proteomes" id="UP000242972">
    <property type="component" value="Unassembled WGS sequence"/>
</dbReference>
<dbReference type="Pfam" id="PF00892">
    <property type="entry name" value="EamA"/>
    <property type="match status" value="1"/>
</dbReference>
<evidence type="ECO:0000256" key="1">
    <source>
        <dbReference type="ARBA" id="ARBA00004651"/>
    </source>
</evidence>
<evidence type="ECO:0000256" key="5">
    <source>
        <dbReference type="ARBA" id="ARBA00022519"/>
    </source>
</evidence>
<name>A0A2T2XHB7_9FIRM</name>
<keyword evidence="4" id="KW-0444">Lipid biosynthesis</keyword>
<evidence type="ECO:0000259" key="13">
    <source>
        <dbReference type="Pfam" id="PF00892"/>
    </source>
</evidence>
<evidence type="ECO:0000313" key="15">
    <source>
        <dbReference type="Proteomes" id="UP000242972"/>
    </source>
</evidence>
<dbReference type="PANTHER" id="PTHR30561">
    <property type="entry name" value="SMR FAMILY PROTON-DEPENDENT DRUG EFFLUX TRANSPORTER SUGE"/>
    <property type="match status" value="1"/>
</dbReference>
<comment type="caution">
    <text evidence="14">The sequence shown here is derived from an EMBL/GenBank/DDBJ whole genome shotgun (WGS) entry which is preliminary data.</text>
</comment>
<keyword evidence="10" id="KW-0443">Lipid metabolism</keyword>
<gene>
    <name evidence="14" type="ORF">C7B46_08400</name>
</gene>
<keyword evidence="8" id="KW-0448">Lipopolysaccharide biosynthesis</keyword>
<dbReference type="EMBL" id="PXYW01000016">
    <property type="protein sequence ID" value="PSR33856.1"/>
    <property type="molecule type" value="Genomic_DNA"/>
</dbReference>